<evidence type="ECO:0000313" key="3">
    <source>
        <dbReference type="EMBL" id="XDK31360.1"/>
    </source>
</evidence>
<gene>
    <name evidence="3" type="ORF">AB4Y30_09955</name>
</gene>
<sequence length="188" mass="21583">MKQPISFFGIGIITACFVFLIANFFIDDTAETAEELSYDELVAAAQKEGYRVISEDDYISMTVNKNGNDEKAEDEANDENQDTEEENKDEDAAKEDEEKEEKKKEEKKKEEEKKEEPKKFKLNVKSGMLSPEISQILEDNDIIDDASAFNRFIEDEGYATYIQLGEHELTDQMTDEEIAVVITKNRRP</sequence>
<evidence type="ECO:0000256" key="1">
    <source>
        <dbReference type="SAM" id="MobiDB-lite"/>
    </source>
</evidence>
<organism evidence="3">
    <name type="scientific">Ornithinibacillus sp. 4-3</name>
    <dbReference type="NCBI Taxonomy" id="3231488"/>
    <lineage>
        <taxon>Bacteria</taxon>
        <taxon>Bacillati</taxon>
        <taxon>Bacillota</taxon>
        <taxon>Bacilli</taxon>
        <taxon>Bacillales</taxon>
        <taxon>Bacillaceae</taxon>
        <taxon>Ornithinibacillus</taxon>
    </lineage>
</organism>
<dbReference type="PROSITE" id="PS51257">
    <property type="entry name" value="PROKAR_LIPOPROTEIN"/>
    <property type="match status" value="1"/>
</dbReference>
<feature type="compositionally biased region" description="Acidic residues" evidence="1">
    <location>
        <begin position="71"/>
        <end position="99"/>
    </location>
</feature>
<feature type="compositionally biased region" description="Basic and acidic residues" evidence="1">
    <location>
        <begin position="100"/>
        <end position="119"/>
    </location>
</feature>
<keyword evidence="2" id="KW-0472">Membrane</keyword>
<evidence type="ECO:0000256" key="2">
    <source>
        <dbReference type="SAM" id="Phobius"/>
    </source>
</evidence>
<evidence type="ECO:0008006" key="4">
    <source>
        <dbReference type="Google" id="ProtNLM"/>
    </source>
</evidence>
<keyword evidence="2" id="KW-1133">Transmembrane helix</keyword>
<proteinExistence type="predicted"/>
<protein>
    <recommendedName>
        <fullName evidence="4">YceG-like family protein</fullName>
    </recommendedName>
</protein>
<dbReference type="AlphaFoldDB" id="A0AB39HLE1"/>
<feature type="transmembrane region" description="Helical" evidence="2">
    <location>
        <begin position="7"/>
        <end position="26"/>
    </location>
</feature>
<dbReference type="EMBL" id="CP162599">
    <property type="protein sequence ID" value="XDK31360.1"/>
    <property type="molecule type" value="Genomic_DNA"/>
</dbReference>
<reference evidence="3" key="1">
    <citation type="submission" date="2024-07" db="EMBL/GenBank/DDBJ databases">
        <title>Halotolerant mesophilic bacterium Ornithinibacillus sp. 4-3, sp. nov., isolated from soil.</title>
        <authorList>
            <person name="Sidarenka A.V."/>
            <person name="Guliayeva D.E."/>
            <person name="Leanovich S.I."/>
            <person name="Hileuskaya K.S."/>
            <person name="Akhremchuk A.E."/>
            <person name="Sikolenko M.A."/>
            <person name="Valentovich L.N."/>
        </authorList>
    </citation>
    <scope>NUCLEOTIDE SEQUENCE</scope>
    <source>
        <strain evidence="3">4-3</strain>
    </source>
</reference>
<dbReference type="Gene3D" id="3.30.1490.480">
    <property type="entry name" value="Endolytic murein transglycosylase"/>
    <property type="match status" value="1"/>
</dbReference>
<dbReference type="RefSeq" id="WP_368652087.1">
    <property type="nucleotide sequence ID" value="NZ_CP162599.1"/>
</dbReference>
<feature type="region of interest" description="Disordered" evidence="1">
    <location>
        <begin position="63"/>
        <end position="121"/>
    </location>
</feature>
<keyword evidence="2" id="KW-0812">Transmembrane</keyword>
<accession>A0AB39HLE1</accession>
<name>A0AB39HLE1_9BACI</name>